<evidence type="ECO:0000256" key="1">
    <source>
        <dbReference type="SAM" id="SignalP"/>
    </source>
</evidence>
<feature type="signal peptide" evidence="1">
    <location>
        <begin position="1"/>
        <end position="22"/>
    </location>
</feature>
<dbReference type="RefSeq" id="WP_210810196.1">
    <property type="nucleotide sequence ID" value="NZ_JAGQDG010000006.1"/>
</dbReference>
<feature type="chain" id="PRO_5045486965" evidence="1">
    <location>
        <begin position="23"/>
        <end position="266"/>
    </location>
</feature>
<organism evidence="2 3">
    <name type="scientific">Ideonella paludis</name>
    <dbReference type="NCBI Taxonomy" id="1233411"/>
    <lineage>
        <taxon>Bacteria</taxon>
        <taxon>Pseudomonadati</taxon>
        <taxon>Pseudomonadota</taxon>
        <taxon>Betaproteobacteria</taxon>
        <taxon>Burkholderiales</taxon>
        <taxon>Sphaerotilaceae</taxon>
        <taxon>Ideonella</taxon>
    </lineage>
</organism>
<keyword evidence="1" id="KW-0732">Signal</keyword>
<name>A0ABS5E072_9BURK</name>
<evidence type="ECO:0000313" key="2">
    <source>
        <dbReference type="EMBL" id="MBQ0936804.1"/>
    </source>
</evidence>
<protein>
    <submittedName>
        <fullName evidence="2">Uncharacterized protein</fullName>
    </submittedName>
</protein>
<gene>
    <name evidence="2" type="ORF">KAK11_15835</name>
</gene>
<evidence type="ECO:0000313" key="3">
    <source>
        <dbReference type="Proteomes" id="UP000672097"/>
    </source>
</evidence>
<sequence>MKSLFLTSVATAAMLCSSPTWALESFASYDKFNAAPIDASKWASFERIRKIKSGTLNHVQRDWGTTQSDAGTQGVSFGTSLTDPSRVTQLKATVKVASIEASGCSANPSASAARARLIGTFFNTGAPVSGSMQGDVLAQVWVGRFSNSVDAPGTLQVGGGVFVCQNSDCSLTTTIGTFSNLGTATLGQNVTLQLEWDKAAKTFTAVRDGTVNSSVSYTVSDSIAPGNHFKQVATRTDTAACLSGPRTTAAIDATFDNVAVNKSAKP</sequence>
<dbReference type="EMBL" id="JAGQDG010000006">
    <property type="protein sequence ID" value="MBQ0936804.1"/>
    <property type="molecule type" value="Genomic_DNA"/>
</dbReference>
<comment type="caution">
    <text evidence="2">The sequence shown here is derived from an EMBL/GenBank/DDBJ whole genome shotgun (WGS) entry which is preliminary data.</text>
</comment>
<accession>A0ABS5E072</accession>
<reference evidence="2 3" key="1">
    <citation type="submission" date="2021-04" db="EMBL/GenBank/DDBJ databases">
        <title>The genome sequence of type strain Ideonella paludis KCTC 32238.</title>
        <authorList>
            <person name="Liu Y."/>
        </authorList>
    </citation>
    <scope>NUCLEOTIDE SEQUENCE [LARGE SCALE GENOMIC DNA]</scope>
    <source>
        <strain evidence="2 3">KCTC 32238</strain>
    </source>
</reference>
<keyword evidence="3" id="KW-1185">Reference proteome</keyword>
<proteinExistence type="predicted"/>
<dbReference type="Proteomes" id="UP000672097">
    <property type="component" value="Unassembled WGS sequence"/>
</dbReference>